<evidence type="ECO:0000313" key="4">
    <source>
        <dbReference type="EMBL" id="AMY08855.1"/>
    </source>
</evidence>
<dbReference type="InterPro" id="IPR002885">
    <property type="entry name" value="PPR_rpt"/>
</dbReference>
<keyword evidence="2" id="KW-0472">Membrane</keyword>
<dbReference type="InterPro" id="IPR005158">
    <property type="entry name" value="BTAD"/>
</dbReference>
<proteinExistence type="predicted"/>
<dbReference type="OrthoDB" id="118722at2"/>
<dbReference type="PANTHER" id="PTHR12558:SF33">
    <property type="entry name" value="BLL7664 PROTEIN"/>
    <property type="match status" value="1"/>
</dbReference>
<dbReference type="SMART" id="SM00028">
    <property type="entry name" value="TPR"/>
    <property type="match status" value="3"/>
</dbReference>
<keyword evidence="1" id="KW-0802">TPR repeat</keyword>
<evidence type="ECO:0000313" key="5">
    <source>
        <dbReference type="Proteomes" id="UP000076079"/>
    </source>
</evidence>
<keyword evidence="2" id="KW-1133">Transmembrane helix</keyword>
<dbReference type="InterPro" id="IPR011990">
    <property type="entry name" value="TPR-like_helical_dom_sf"/>
</dbReference>
<sequence>MAADGIDAVVAREALERTLSSAAFARNERQSRFLRFLVERHLEGRDNELKESVIALEVFDRRPDYDPKVDAIVRTEAVRLRARLSKYYETEGRLDPIAIEVPKGGYRPAFHRRAAAPSQSDAGPLSRRRVWAAVGLGAVSVAVAAVAAAAWWLVPPDRGPVTTGRRPYEANVEAYDLYLRGRQVMAAFPARVRPVASSAVAYYEAAIAKDPDYALAYAGMADAFIAVERNMGSRNSLNAWPRAKEAAARALELDPMLSEAHAAMAAIRAREYAWLDAERGFRRGIELNPNNALAHLELGVRVLVVQGRLDEGLSEVHRALAIDPLSPYINTEAGEALLLAGRYGDAVEQVRKAIALDPSRNRAYSLMARALSLEGKPAEALEVLEKSVKLGAPPVATSARTPGAMGAWVTCVEVRAGRRERSLLLDEVRNSPRPATWLAFAYACLEATEQALASLEMALAANEPGIPELLRAPEVSSLRSQARFAVLRKQVGLQP</sequence>
<dbReference type="InterPro" id="IPR019734">
    <property type="entry name" value="TPR_rpt"/>
</dbReference>
<keyword evidence="2" id="KW-0812">Transmembrane</keyword>
<dbReference type="RefSeq" id="WP_110170656.1">
    <property type="nucleotide sequence ID" value="NZ_CP015136.1"/>
</dbReference>
<evidence type="ECO:0000259" key="3">
    <source>
        <dbReference type="Pfam" id="PF03704"/>
    </source>
</evidence>
<dbReference type="Pfam" id="PF03704">
    <property type="entry name" value="BTAD"/>
    <property type="match status" value="1"/>
</dbReference>
<dbReference type="PROSITE" id="PS51375">
    <property type="entry name" value="PPR"/>
    <property type="match status" value="1"/>
</dbReference>
<accession>A0A143PJV8</accession>
<reference evidence="4 5" key="1">
    <citation type="journal article" date="2016" name="Genome Announc.">
        <title>First Complete Genome Sequence of a Subdivision 6 Acidobacterium Strain.</title>
        <authorList>
            <person name="Huang S."/>
            <person name="Vieira S."/>
            <person name="Bunk B."/>
            <person name="Riedel T."/>
            <person name="Sproer C."/>
            <person name="Overmann J."/>
        </authorList>
    </citation>
    <scope>NUCLEOTIDE SEQUENCE [LARGE SCALE GENOMIC DNA]</scope>
    <source>
        <strain evidence="5">DSM 100886 HEG_-6_39</strain>
    </source>
</reference>
<dbReference type="AlphaFoldDB" id="A0A143PJV8"/>
<dbReference type="Gene3D" id="1.25.40.10">
    <property type="entry name" value="Tetratricopeptide repeat domain"/>
    <property type="match status" value="2"/>
</dbReference>
<dbReference type="SUPFAM" id="SSF48452">
    <property type="entry name" value="TPR-like"/>
    <property type="match status" value="1"/>
</dbReference>
<organism evidence="4 5">
    <name type="scientific">Luteitalea pratensis</name>
    <dbReference type="NCBI Taxonomy" id="1855912"/>
    <lineage>
        <taxon>Bacteria</taxon>
        <taxon>Pseudomonadati</taxon>
        <taxon>Acidobacteriota</taxon>
        <taxon>Vicinamibacteria</taxon>
        <taxon>Vicinamibacterales</taxon>
        <taxon>Vicinamibacteraceae</taxon>
        <taxon>Luteitalea</taxon>
    </lineage>
</organism>
<protein>
    <submittedName>
        <fullName evidence="4">Invasion protein regulator</fullName>
    </submittedName>
</protein>
<evidence type="ECO:0000256" key="2">
    <source>
        <dbReference type="SAM" id="Phobius"/>
    </source>
</evidence>
<gene>
    <name evidence="4" type="ORF">LuPra_02061</name>
</gene>
<dbReference type="KEGG" id="abac:LuPra_02061"/>
<feature type="domain" description="Bacterial transcriptional activator" evidence="3">
    <location>
        <begin position="332"/>
        <end position="387"/>
    </location>
</feature>
<dbReference type="STRING" id="1855912.LuPra_02061"/>
<reference evidence="5" key="2">
    <citation type="submission" date="2016-04" db="EMBL/GenBank/DDBJ databases">
        <title>First Complete Genome Sequence of a Subdivision 6 Acidobacterium.</title>
        <authorList>
            <person name="Huang S."/>
            <person name="Vieira S."/>
            <person name="Bunk B."/>
            <person name="Riedel T."/>
            <person name="Sproeer C."/>
            <person name="Overmann J."/>
        </authorList>
    </citation>
    <scope>NUCLEOTIDE SEQUENCE [LARGE SCALE GENOMIC DNA]</scope>
    <source>
        <strain evidence="5">DSM 100886 HEG_-6_39</strain>
    </source>
</reference>
<feature type="transmembrane region" description="Helical" evidence="2">
    <location>
        <begin position="130"/>
        <end position="154"/>
    </location>
</feature>
<name>A0A143PJV8_LUTPR</name>
<dbReference type="Proteomes" id="UP000076079">
    <property type="component" value="Chromosome"/>
</dbReference>
<dbReference type="EMBL" id="CP015136">
    <property type="protein sequence ID" value="AMY08855.1"/>
    <property type="molecule type" value="Genomic_DNA"/>
</dbReference>
<feature type="repeat" description="TPR" evidence="1">
    <location>
        <begin position="327"/>
        <end position="360"/>
    </location>
</feature>
<dbReference type="PANTHER" id="PTHR12558">
    <property type="entry name" value="CELL DIVISION CYCLE 16,23,27"/>
    <property type="match status" value="1"/>
</dbReference>
<dbReference type="PROSITE" id="PS50005">
    <property type="entry name" value="TPR"/>
    <property type="match status" value="1"/>
</dbReference>
<evidence type="ECO:0000256" key="1">
    <source>
        <dbReference type="PROSITE-ProRule" id="PRU00339"/>
    </source>
</evidence>
<keyword evidence="5" id="KW-1185">Reference proteome</keyword>